<proteinExistence type="inferred from homology"/>
<dbReference type="CDD" id="cd04186">
    <property type="entry name" value="GT_2_like_c"/>
    <property type="match status" value="1"/>
</dbReference>
<evidence type="ECO:0000259" key="4">
    <source>
        <dbReference type="Pfam" id="PF00535"/>
    </source>
</evidence>
<dbReference type="Proteomes" id="UP000077667">
    <property type="component" value="Chromosome"/>
</dbReference>
<evidence type="ECO:0000313" key="6">
    <source>
        <dbReference type="Proteomes" id="UP000077667"/>
    </source>
</evidence>
<sequence>MAVPSIAIVILNWNGRKYLEQFLPAVMQTHYSNLQVVVADNGSTDTSVAFLEQNFPGITIIRFTENHGFAKGYNLALEQVSADYYLLLNSDVQVTEGFITPLVNLLEADTSIAACQPKILSFRHPHYFEYAGAAGGWMDHLCYPFAKGRVFDFCETDEGQYDAPSLLFWASGAALFIRSGVFHEAGGFDPYFFAHQEEIDLCWRIQLAGYKISSCPQSVVYHVGGGTLPKGNSLKTYLNFRNNHIMMFKNMIGWRRIYVIGFRAVLDGISAFKSLLGGDGGYFIAVASAHLSFIKWMLADQKKSVFPKNKKAVLHGLLKKNIAWEHFVKGKKKFSEIVTKDVKN</sequence>
<dbReference type="PANTHER" id="PTHR43179">
    <property type="entry name" value="RHAMNOSYLTRANSFERASE WBBL"/>
    <property type="match status" value="1"/>
</dbReference>
<keyword evidence="3 5" id="KW-0808">Transferase</keyword>
<evidence type="ECO:0000313" key="5">
    <source>
        <dbReference type="EMBL" id="ANH83833.1"/>
    </source>
</evidence>
<dbReference type="EMBL" id="CP015772">
    <property type="protein sequence ID" value="ANH83833.1"/>
    <property type="molecule type" value="Genomic_DNA"/>
</dbReference>
<dbReference type="AlphaFoldDB" id="A0A1A9I8C2"/>
<dbReference type="KEGG" id="nia:A8C56_10095"/>
<protein>
    <submittedName>
        <fullName evidence="5">Glycosyl transferase family 2</fullName>
    </submittedName>
</protein>
<reference evidence="5 6" key="1">
    <citation type="submission" date="2016-05" db="EMBL/GenBank/DDBJ databases">
        <title>Niabella ginsenosidivorans BS26 whole genome sequencing.</title>
        <authorList>
            <person name="Im W.T."/>
            <person name="Siddiqi M.Z."/>
        </authorList>
    </citation>
    <scope>NUCLEOTIDE SEQUENCE [LARGE SCALE GENOMIC DNA]</scope>
    <source>
        <strain evidence="5 6">BS26</strain>
    </source>
</reference>
<dbReference type="Pfam" id="PF00535">
    <property type="entry name" value="Glycos_transf_2"/>
    <property type="match status" value="1"/>
</dbReference>
<organism evidence="5 6">
    <name type="scientific">Niabella ginsenosidivorans</name>
    <dbReference type="NCBI Taxonomy" id="1176587"/>
    <lineage>
        <taxon>Bacteria</taxon>
        <taxon>Pseudomonadati</taxon>
        <taxon>Bacteroidota</taxon>
        <taxon>Chitinophagia</taxon>
        <taxon>Chitinophagales</taxon>
        <taxon>Chitinophagaceae</taxon>
        <taxon>Niabella</taxon>
    </lineage>
</organism>
<name>A0A1A9I8C2_9BACT</name>
<dbReference type="SUPFAM" id="SSF53448">
    <property type="entry name" value="Nucleotide-diphospho-sugar transferases"/>
    <property type="match status" value="1"/>
</dbReference>
<dbReference type="InterPro" id="IPR029044">
    <property type="entry name" value="Nucleotide-diphossugar_trans"/>
</dbReference>
<accession>A0A1A9I8C2</accession>
<dbReference type="Gene3D" id="3.90.550.10">
    <property type="entry name" value="Spore Coat Polysaccharide Biosynthesis Protein SpsA, Chain A"/>
    <property type="match status" value="1"/>
</dbReference>
<evidence type="ECO:0000256" key="3">
    <source>
        <dbReference type="ARBA" id="ARBA00022679"/>
    </source>
</evidence>
<dbReference type="STRING" id="1176587.A8C56_10095"/>
<comment type="similarity">
    <text evidence="1">Belongs to the glycosyltransferase 2 family.</text>
</comment>
<keyword evidence="2" id="KW-0328">Glycosyltransferase</keyword>
<feature type="domain" description="Glycosyltransferase 2-like" evidence="4">
    <location>
        <begin position="8"/>
        <end position="116"/>
    </location>
</feature>
<dbReference type="GO" id="GO:0016757">
    <property type="term" value="F:glycosyltransferase activity"/>
    <property type="evidence" value="ECO:0007669"/>
    <property type="project" value="UniProtKB-KW"/>
</dbReference>
<evidence type="ECO:0000256" key="1">
    <source>
        <dbReference type="ARBA" id="ARBA00006739"/>
    </source>
</evidence>
<evidence type="ECO:0000256" key="2">
    <source>
        <dbReference type="ARBA" id="ARBA00022676"/>
    </source>
</evidence>
<keyword evidence="6" id="KW-1185">Reference proteome</keyword>
<dbReference type="PANTHER" id="PTHR43179:SF12">
    <property type="entry name" value="GALACTOFURANOSYLTRANSFERASE GLFT2"/>
    <property type="match status" value="1"/>
</dbReference>
<dbReference type="InterPro" id="IPR001173">
    <property type="entry name" value="Glyco_trans_2-like"/>
</dbReference>
<gene>
    <name evidence="5" type="ORF">A8C56_10095</name>
</gene>